<dbReference type="InterPro" id="IPR036047">
    <property type="entry name" value="F-box-like_dom_sf"/>
</dbReference>
<protein>
    <recommendedName>
        <fullName evidence="2">F-box domain-containing protein</fullName>
    </recommendedName>
</protein>
<dbReference type="KEGG" id="ang:An15g00800"/>
<feature type="chain" id="PRO_5044825254" description="F-box domain-containing protein" evidence="1">
    <location>
        <begin position="31"/>
        <end position="488"/>
    </location>
</feature>
<keyword evidence="1" id="KW-0732">Signal</keyword>
<sequence>MSPSMSNYSPFCSLPPELLLLISACLDCSALCSFRLTCKTIYDCSFPRFCKYLENITTDLSLASLQKLDTLSRNQRLCPFIQTSNIDGTEQDIIGSGLTWEHHQSGLLVIPQESIQRWQDVLLRLVNCQKFRLYKWDTPVDPDPFDRTTPNDAITILLSIVIAIERPIRELSILFKRPNIISVDQLDLSRVHSSLLQDPKFITTCCSSLETLTFRFKVEEEDEADFVVHLIHHAKPRLKRLTIDFSFGECSAPLMFDLSLMIRPPLRLQEPDLICGCVDSDQDLIRFLFSSKQTLVKIHFSFFKIDFGGWPAIFRTLSEFSSLTEISVSQLSGYTTRGRYGTLYFRELLWDPIVDPVLGTKFSYMVESRTGRTTVKVAYSGRSMNIALQKLAEYAASCLRVMGIIVKQISLFPSPIIYLSPYKDTVNRDTSWSSPPFSSTKTHIDSLSDHRILTIITDAQKDHSSILSKQHYNLTPAQPGNPSHFSLS</sequence>
<reference evidence="3" key="1">
    <citation type="submission" date="2025-02" db="EMBL/GenBank/DDBJ databases">
        <authorList>
            <consortium name="NCBI Genome Project"/>
        </authorList>
    </citation>
    <scope>NUCLEOTIDE SEQUENCE</scope>
</reference>
<gene>
    <name evidence="3" type="ORF">An15g00800</name>
</gene>
<accession>A0AAJ8BT18</accession>
<dbReference type="VEuPathDB" id="FungiDB:An15g00800"/>
<dbReference type="InterPro" id="IPR001810">
    <property type="entry name" value="F-box_dom"/>
</dbReference>
<dbReference type="RefSeq" id="XP_059602428.1">
    <property type="nucleotide sequence ID" value="XM_059744448.1"/>
</dbReference>
<reference evidence="3" key="2">
    <citation type="submission" date="2025-08" db="UniProtKB">
        <authorList>
            <consortium name="RefSeq"/>
        </authorList>
    </citation>
    <scope>IDENTIFICATION</scope>
</reference>
<dbReference type="CDD" id="cd09917">
    <property type="entry name" value="F-box_SF"/>
    <property type="match status" value="1"/>
</dbReference>
<dbReference type="Pfam" id="PF00646">
    <property type="entry name" value="F-box"/>
    <property type="match status" value="1"/>
</dbReference>
<evidence type="ECO:0000256" key="1">
    <source>
        <dbReference type="SAM" id="SignalP"/>
    </source>
</evidence>
<organism evidence="3">
    <name type="scientific">Aspergillus niger</name>
    <dbReference type="NCBI Taxonomy" id="5061"/>
    <lineage>
        <taxon>Eukaryota</taxon>
        <taxon>Fungi</taxon>
        <taxon>Dikarya</taxon>
        <taxon>Ascomycota</taxon>
        <taxon>Pezizomycotina</taxon>
        <taxon>Eurotiomycetes</taxon>
        <taxon>Eurotiomycetidae</taxon>
        <taxon>Eurotiales</taxon>
        <taxon>Aspergillaceae</taxon>
        <taxon>Aspergillus</taxon>
        <taxon>Aspergillus subgen. Circumdati</taxon>
    </lineage>
</organism>
<feature type="signal peptide" evidence="1">
    <location>
        <begin position="1"/>
        <end position="30"/>
    </location>
</feature>
<evidence type="ECO:0000313" key="3">
    <source>
        <dbReference type="RefSeq" id="XP_059602428.1"/>
    </source>
</evidence>
<dbReference type="GeneID" id="84593087"/>
<evidence type="ECO:0000259" key="2">
    <source>
        <dbReference type="Pfam" id="PF00646"/>
    </source>
</evidence>
<dbReference type="SUPFAM" id="SSF81383">
    <property type="entry name" value="F-box domain"/>
    <property type="match status" value="1"/>
</dbReference>
<dbReference type="AlphaFoldDB" id="A0AAJ8BT18"/>
<name>A0AAJ8BT18_ASPNG</name>
<proteinExistence type="predicted"/>
<feature type="domain" description="F-box" evidence="2">
    <location>
        <begin position="11"/>
        <end position="44"/>
    </location>
</feature>